<dbReference type="SUPFAM" id="SSF52091">
    <property type="entry name" value="SpoIIaa-like"/>
    <property type="match status" value="1"/>
</dbReference>
<evidence type="ECO:0000256" key="1">
    <source>
        <dbReference type="ARBA" id="ARBA00009013"/>
    </source>
</evidence>
<feature type="domain" description="STAS" evidence="3">
    <location>
        <begin position="19"/>
        <end position="116"/>
    </location>
</feature>
<dbReference type="PANTHER" id="PTHR33495:SF2">
    <property type="entry name" value="ANTI-SIGMA FACTOR ANTAGONIST TM_1081-RELATED"/>
    <property type="match status" value="1"/>
</dbReference>
<dbReference type="PROSITE" id="PS50801">
    <property type="entry name" value="STAS"/>
    <property type="match status" value="1"/>
</dbReference>
<evidence type="ECO:0000256" key="2">
    <source>
        <dbReference type="RuleBase" id="RU003749"/>
    </source>
</evidence>
<evidence type="ECO:0000313" key="5">
    <source>
        <dbReference type="Proteomes" id="UP000612585"/>
    </source>
</evidence>
<dbReference type="Gene3D" id="3.30.750.24">
    <property type="entry name" value="STAS domain"/>
    <property type="match status" value="1"/>
</dbReference>
<comment type="caution">
    <text evidence="4">The sequence shown here is derived from an EMBL/GenBank/DDBJ whole genome shotgun (WGS) entry which is preliminary data.</text>
</comment>
<dbReference type="InterPro" id="IPR002645">
    <property type="entry name" value="STAS_dom"/>
</dbReference>
<name>A0A8J3ZHT2_9ACTN</name>
<dbReference type="EMBL" id="BOPG01000117">
    <property type="protein sequence ID" value="GIJ64459.1"/>
    <property type="molecule type" value="Genomic_DNA"/>
</dbReference>
<dbReference type="CDD" id="cd07043">
    <property type="entry name" value="STAS_anti-anti-sigma_factors"/>
    <property type="match status" value="1"/>
</dbReference>
<dbReference type="AlphaFoldDB" id="A0A8J3ZHT2"/>
<dbReference type="InterPro" id="IPR036513">
    <property type="entry name" value="STAS_dom_sf"/>
</dbReference>
<dbReference type="RefSeq" id="WP_204013093.1">
    <property type="nucleotide sequence ID" value="NZ_BOPG01000117.1"/>
</dbReference>
<comment type="similarity">
    <text evidence="1 2">Belongs to the anti-sigma-factor antagonist family.</text>
</comment>
<proteinExistence type="inferred from homology"/>
<protein>
    <recommendedName>
        <fullName evidence="2">Anti-sigma factor antagonist</fullName>
    </recommendedName>
</protein>
<dbReference type="GO" id="GO:0043856">
    <property type="term" value="F:anti-sigma factor antagonist activity"/>
    <property type="evidence" value="ECO:0007669"/>
    <property type="project" value="InterPro"/>
</dbReference>
<accession>A0A8J3ZHT2</accession>
<dbReference type="NCBIfam" id="TIGR00377">
    <property type="entry name" value="ant_ant_sig"/>
    <property type="match status" value="1"/>
</dbReference>
<organism evidence="4 5">
    <name type="scientific">Virgisporangium aurantiacum</name>
    <dbReference type="NCBI Taxonomy" id="175570"/>
    <lineage>
        <taxon>Bacteria</taxon>
        <taxon>Bacillati</taxon>
        <taxon>Actinomycetota</taxon>
        <taxon>Actinomycetes</taxon>
        <taxon>Micromonosporales</taxon>
        <taxon>Micromonosporaceae</taxon>
        <taxon>Virgisporangium</taxon>
    </lineage>
</organism>
<dbReference type="InterPro" id="IPR003658">
    <property type="entry name" value="Anti-sigma_ant"/>
</dbReference>
<keyword evidence="5" id="KW-1185">Reference proteome</keyword>
<reference evidence="4" key="1">
    <citation type="submission" date="2021-01" db="EMBL/GenBank/DDBJ databases">
        <title>Whole genome shotgun sequence of Virgisporangium aurantiacum NBRC 16421.</title>
        <authorList>
            <person name="Komaki H."/>
            <person name="Tamura T."/>
        </authorList>
    </citation>
    <scope>NUCLEOTIDE SEQUENCE</scope>
    <source>
        <strain evidence="4">NBRC 16421</strain>
    </source>
</reference>
<gene>
    <name evidence="4" type="ORF">Vau01_119750</name>
</gene>
<dbReference type="Pfam" id="PF01740">
    <property type="entry name" value="STAS"/>
    <property type="match status" value="1"/>
</dbReference>
<dbReference type="PANTHER" id="PTHR33495">
    <property type="entry name" value="ANTI-SIGMA FACTOR ANTAGONIST TM_1081-RELATED-RELATED"/>
    <property type="match status" value="1"/>
</dbReference>
<dbReference type="Proteomes" id="UP000612585">
    <property type="component" value="Unassembled WGS sequence"/>
</dbReference>
<evidence type="ECO:0000313" key="4">
    <source>
        <dbReference type="EMBL" id="GIJ64459.1"/>
    </source>
</evidence>
<evidence type="ECO:0000259" key="3">
    <source>
        <dbReference type="PROSITE" id="PS50801"/>
    </source>
</evidence>
<sequence length="123" mass="13232">MTASAYLTVNIMRRIDHCVVVLDGELDANNAPELTEHLRLAVAADAIRIVVDASMLHFCDLAGIRVLMNEAKRCTAAGGWLRLATPQRHLELVLAVTGLLSALPTYRSVVGAVVARGTERITG</sequence>